<keyword evidence="12" id="KW-0675">Receptor</keyword>
<dbReference type="GO" id="GO:0006886">
    <property type="term" value="P:intracellular protein transport"/>
    <property type="evidence" value="ECO:0007669"/>
    <property type="project" value="InterPro"/>
</dbReference>
<evidence type="ECO:0000256" key="13">
    <source>
        <dbReference type="ARBA" id="ARBA00031266"/>
    </source>
</evidence>
<dbReference type="InterPro" id="IPR005683">
    <property type="entry name" value="Tom22"/>
</dbReference>
<keyword evidence="5" id="KW-0812">Transmembrane</keyword>
<evidence type="ECO:0000256" key="9">
    <source>
        <dbReference type="ARBA" id="ARBA00023010"/>
    </source>
</evidence>
<evidence type="ECO:0000256" key="6">
    <source>
        <dbReference type="ARBA" id="ARBA00022787"/>
    </source>
</evidence>
<keyword evidence="9" id="KW-0811">Translocation</keyword>
<evidence type="ECO:0000256" key="7">
    <source>
        <dbReference type="ARBA" id="ARBA00022927"/>
    </source>
</evidence>
<keyword evidence="4" id="KW-0813">Transport</keyword>
<keyword evidence="8" id="KW-1133">Transmembrane helix</keyword>
<dbReference type="AlphaFoldDB" id="A0A8D0GDW4"/>
<sequence>MTTVTPLSPEQLLLPKARLWWLTEMFPENIRSVTGATFDMSLSVAQKMYRFCRAALWFFLLSLKLKNYRWSRSSNCSSDRFC</sequence>
<evidence type="ECO:0000256" key="12">
    <source>
        <dbReference type="ARBA" id="ARBA00023170"/>
    </source>
</evidence>
<dbReference type="Ensembl" id="ENSSPUT00000005042.1">
    <property type="protein sequence ID" value="ENSSPUP00000004748.1"/>
    <property type="gene ID" value="ENSSPUG00000003664.1"/>
</dbReference>
<evidence type="ECO:0000256" key="10">
    <source>
        <dbReference type="ARBA" id="ARBA00023128"/>
    </source>
</evidence>
<name>A0A8D0GDW4_SPHPU</name>
<evidence type="ECO:0000313" key="16">
    <source>
        <dbReference type="Proteomes" id="UP000694392"/>
    </source>
</evidence>
<comment type="subcellular location">
    <subcellularLocation>
        <location evidence="1">Mitochondrion outer membrane</location>
        <topology evidence="1">Single-pass membrane protein</topology>
    </subcellularLocation>
</comment>
<reference evidence="15" key="1">
    <citation type="submission" date="2025-08" db="UniProtKB">
        <authorList>
            <consortium name="Ensembl"/>
        </authorList>
    </citation>
    <scope>IDENTIFICATION</scope>
</reference>
<keyword evidence="11" id="KW-0472">Membrane</keyword>
<evidence type="ECO:0000256" key="14">
    <source>
        <dbReference type="ARBA" id="ARBA00046217"/>
    </source>
</evidence>
<evidence type="ECO:0000313" key="15">
    <source>
        <dbReference type="Ensembl" id="ENSSPUP00000004748.1"/>
    </source>
</evidence>
<evidence type="ECO:0000256" key="11">
    <source>
        <dbReference type="ARBA" id="ARBA00023136"/>
    </source>
</evidence>
<evidence type="ECO:0000256" key="4">
    <source>
        <dbReference type="ARBA" id="ARBA00022448"/>
    </source>
</evidence>
<dbReference type="GO" id="GO:0005741">
    <property type="term" value="C:mitochondrial outer membrane"/>
    <property type="evidence" value="ECO:0007669"/>
    <property type="project" value="UniProtKB-SubCell"/>
</dbReference>
<evidence type="ECO:0000256" key="2">
    <source>
        <dbReference type="ARBA" id="ARBA00009874"/>
    </source>
</evidence>
<evidence type="ECO:0000256" key="1">
    <source>
        <dbReference type="ARBA" id="ARBA00004572"/>
    </source>
</evidence>
<comment type="function">
    <text evidence="14">Central receptor component of the translocase of the outer membrane of mitochondria (TOM complex) responsible for the recognition and translocation of cytosolically synthesized mitochondrial preproteins. Together with the peripheral receptor TOM20 functions as the transit peptide receptor and facilitates the movement of preproteins into the translocation pore. Required for the translocation across the mitochondrial outer membrane of cytochrome P450 monooxygenases.</text>
</comment>
<dbReference type="CDD" id="cd22884">
    <property type="entry name" value="TOM22"/>
    <property type="match status" value="1"/>
</dbReference>
<dbReference type="Proteomes" id="UP000694392">
    <property type="component" value="Unplaced"/>
</dbReference>
<organism evidence="15 16">
    <name type="scientific">Sphenodon punctatus</name>
    <name type="common">Tuatara</name>
    <name type="synonym">Hatteria punctata</name>
    <dbReference type="NCBI Taxonomy" id="8508"/>
    <lineage>
        <taxon>Eukaryota</taxon>
        <taxon>Metazoa</taxon>
        <taxon>Chordata</taxon>
        <taxon>Craniata</taxon>
        <taxon>Vertebrata</taxon>
        <taxon>Euteleostomi</taxon>
        <taxon>Lepidosauria</taxon>
        <taxon>Sphenodontia</taxon>
        <taxon>Sphenodontidae</taxon>
        <taxon>Sphenodon</taxon>
    </lineage>
</organism>
<keyword evidence="10" id="KW-0496">Mitochondrion</keyword>
<accession>A0A8D0GDW4</accession>
<evidence type="ECO:0000256" key="3">
    <source>
        <dbReference type="ARBA" id="ARBA00016229"/>
    </source>
</evidence>
<evidence type="ECO:0000256" key="5">
    <source>
        <dbReference type="ARBA" id="ARBA00022692"/>
    </source>
</evidence>
<dbReference type="PANTHER" id="PTHR12504">
    <property type="entry name" value="MITOCHONDRIAL IMPORT RECEPTOR SUBUNIT TOM22"/>
    <property type="match status" value="1"/>
</dbReference>
<dbReference type="PANTHER" id="PTHR12504:SF0">
    <property type="entry name" value="MITOCHONDRIAL IMPORT RECEPTOR SUBUNIT TOM22 HOMOLOG"/>
    <property type="match status" value="1"/>
</dbReference>
<keyword evidence="7" id="KW-0653">Protein transport</keyword>
<reference evidence="15" key="2">
    <citation type="submission" date="2025-09" db="UniProtKB">
        <authorList>
            <consortium name="Ensembl"/>
        </authorList>
    </citation>
    <scope>IDENTIFICATION</scope>
</reference>
<protein>
    <recommendedName>
        <fullName evidence="3">Mitochondrial import receptor subunit TOM22 homolog</fullName>
    </recommendedName>
    <alternativeName>
        <fullName evidence="13">Translocase of outer membrane 22 kDa subunit homolog</fullName>
    </alternativeName>
</protein>
<keyword evidence="16" id="KW-1185">Reference proteome</keyword>
<keyword evidence="6" id="KW-1000">Mitochondrion outer membrane</keyword>
<proteinExistence type="inferred from homology"/>
<evidence type="ECO:0000256" key="8">
    <source>
        <dbReference type="ARBA" id="ARBA00022989"/>
    </source>
</evidence>
<comment type="similarity">
    <text evidence="2">Belongs to the Tom22 family.</text>
</comment>